<feature type="domain" description="Aminoglycoside phosphotransferase" evidence="1">
    <location>
        <begin position="48"/>
        <end position="239"/>
    </location>
</feature>
<dbReference type="RefSeq" id="WP_378061864.1">
    <property type="nucleotide sequence ID" value="NZ_JBHSIS010000025.1"/>
</dbReference>
<sequence>MVVASGTRIGWRDLPGSVRHAVEEILGAPVTDAVSQAGGFSPGTADRVRTADGGRAFVKAVGAVLNEHSPRLHRQEAVVTAALPLAAPTPKLLGVHDDGDWVALVLTDVDGRHPSWDDPAHVTAVRATLADLARVLTPCPIPDAPATRDLLAPDFAGWHRLRDDPPAELDPWVAGHLGDLCRRADHGLAALAGDTLTHTDLRADNLLIGDDGTVTVVDWPWGARGPRWLDTLLLLLNIRLYGGDPDLATVDADRADLVGVLAGFGGFFVDAARHLAPPGPAVTACVPAGPGGRRGVVAARTQRLTCSMSPVGV</sequence>
<dbReference type="InterPro" id="IPR011009">
    <property type="entry name" value="Kinase-like_dom_sf"/>
</dbReference>
<evidence type="ECO:0000313" key="2">
    <source>
        <dbReference type="EMBL" id="MFC4859038.1"/>
    </source>
</evidence>
<evidence type="ECO:0000259" key="1">
    <source>
        <dbReference type="Pfam" id="PF01636"/>
    </source>
</evidence>
<dbReference type="PROSITE" id="PS00109">
    <property type="entry name" value="PROTEIN_KINASE_TYR"/>
    <property type="match status" value="1"/>
</dbReference>
<dbReference type="Pfam" id="PF01636">
    <property type="entry name" value="APH"/>
    <property type="match status" value="1"/>
</dbReference>
<dbReference type="SUPFAM" id="SSF56112">
    <property type="entry name" value="Protein kinase-like (PK-like)"/>
    <property type="match status" value="1"/>
</dbReference>
<evidence type="ECO:0000313" key="3">
    <source>
        <dbReference type="Proteomes" id="UP001595859"/>
    </source>
</evidence>
<comment type="caution">
    <text evidence="2">The sequence shown here is derived from an EMBL/GenBank/DDBJ whole genome shotgun (WGS) entry which is preliminary data.</text>
</comment>
<name>A0ABV9SF21_9PSEU</name>
<dbReference type="Proteomes" id="UP001595859">
    <property type="component" value="Unassembled WGS sequence"/>
</dbReference>
<protein>
    <submittedName>
        <fullName evidence="2">Phosphotransferase</fullName>
    </submittedName>
</protein>
<gene>
    <name evidence="2" type="ORF">ACFPCV_36540</name>
</gene>
<dbReference type="EMBL" id="JBHSIS010000025">
    <property type="protein sequence ID" value="MFC4859038.1"/>
    <property type="molecule type" value="Genomic_DNA"/>
</dbReference>
<dbReference type="InterPro" id="IPR008266">
    <property type="entry name" value="Tyr_kinase_AS"/>
</dbReference>
<dbReference type="Gene3D" id="3.90.1200.10">
    <property type="match status" value="1"/>
</dbReference>
<dbReference type="Gene3D" id="3.30.200.20">
    <property type="entry name" value="Phosphorylase Kinase, domain 1"/>
    <property type="match status" value="1"/>
</dbReference>
<keyword evidence="3" id="KW-1185">Reference proteome</keyword>
<reference evidence="3" key="1">
    <citation type="journal article" date="2019" name="Int. J. Syst. Evol. Microbiol.">
        <title>The Global Catalogue of Microorganisms (GCM) 10K type strain sequencing project: providing services to taxonomists for standard genome sequencing and annotation.</title>
        <authorList>
            <consortium name="The Broad Institute Genomics Platform"/>
            <consortium name="The Broad Institute Genome Sequencing Center for Infectious Disease"/>
            <person name="Wu L."/>
            <person name="Ma J."/>
        </authorList>
    </citation>
    <scope>NUCLEOTIDE SEQUENCE [LARGE SCALE GENOMIC DNA]</scope>
    <source>
        <strain evidence="3">ZS-22-S1</strain>
    </source>
</reference>
<proteinExistence type="predicted"/>
<accession>A0ABV9SF21</accession>
<dbReference type="InterPro" id="IPR002575">
    <property type="entry name" value="Aminoglycoside_PTrfase"/>
</dbReference>
<organism evidence="2 3">
    <name type="scientific">Actinophytocola glycyrrhizae</name>
    <dbReference type="NCBI Taxonomy" id="2044873"/>
    <lineage>
        <taxon>Bacteria</taxon>
        <taxon>Bacillati</taxon>
        <taxon>Actinomycetota</taxon>
        <taxon>Actinomycetes</taxon>
        <taxon>Pseudonocardiales</taxon>
        <taxon>Pseudonocardiaceae</taxon>
    </lineage>
</organism>